<feature type="transmembrane region" description="Helical" evidence="7">
    <location>
        <begin position="307"/>
        <end position="330"/>
    </location>
</feature>
<feature type="domain" description="Major facilitator superfamily (MFS) profile" evidence="8">
    <location>
        <begin position="15"/>
        <end position="396"/>
    </location>
</feature>
<feature type="transmembrane region" description="Helical" evidence="7">
    <location>
        <begin position="140"/>
        <end position="165"/>
    </location>
</feature>
<dbReference type="Pfam" id="PF07690">
    <property type="entry name" value="MFS_1"/>
    <property type="match status" value="1"/>
</dbReference>
<keyword evidence="10" id="KW-1185">Reference proteome</keyword>
<sequence length="408" mass="42760">MSNDQIHVSSGERSGFAIALVSQFVMMASASLPSPFYPALQQEIGFSPAAMTGIFAIYAGALLTTLLVAGASSDYIGRRPVLSLGFLLLALSAFAFMTATSLAGLLVARCVQGVACGLLITASSATVVDFEPRKFPGIAAICNSVVPLLGLAAGAVIAGLIMDMFEQPRSYAFGGLIFVSLVLAVMIWTLPESSPRHRGILTSLQPRLGLPSSVRNMFWKCAPAVVAAWATGGFYLALGPLIMSKIFNFHDYLAQASVITFLSIGGAIASYVARKFAPRNTMLYGTSSLAVGTIFTLVGILSSNITVYLIALFIAGTGFGTCFYASLRSIVPLTPVSERGEVFASIFTLSYLAFGMPVVVAGIAMPYLGLQTTLLIYGLAIALMAAIAGALRKADRLEKACPSPVLGK</sequence>
<proteinExistence type="predicted"/>
<dbReference type="EMBL" id="JAAVLN010000003">
    <property type="protein sequence ID" value="NKC05259.1"/>
    <property type="molecule type" value="Genomic_DNA"/>
</dbReference>
<dbReference type="PROSITE" id="PS50850">
    <property type="entry name" value="MFS"/>
    <property type="match status" value="1"/>
</dbReference>
<dbReference type="RefSeq" id="WP_138785695.1">
    <property type="nucleotide sequence ID" value="NZ_JBHEEQ010000006.1"/>
</dbReference>
<name>A0ABX1DQP6_9HYPH</name>
<evidence type="ECO:0000313" key="9">
    <source>
        <dbReference type="EMBL" id="NKC05259.1"/>
    </source>
</evidence>
<evidence type="ECO:0000256" key="6">
    <source>
        <dbReference type="ARBA" id="ARBA00023136"/>
    </source>
</evidence>
<comment type="caution">
    <text evidence="9">The sequence shown here is derived from an EMBL/GenBank/DDBJ whole genome shotgun (WGS) entry which is preliminary data.</text>
</comment>
<dbReference type="SUPFAM" id="SSF103473">
    <property type="entry name" value="MFS general substrate transporter"/>
    <property type="match status" value="1"/>
</dbReference>
<evidence type="ECO:0000256" key="3">
    <source>
        <dbReference type="ARBA" id="ARBA00022475"/>
    </source>
</evidence>
<feature type="transmembrane region" description="Helical" evidence="7">
    <location>
        <begin position="252"/>
        <end position="273"/>
    </location>
</feature>
<feature type="transmembrane region" description="Helical" evidence="7">
    <location>
        <begin position="374"/>
        <end position="391"/>
    </location>
</feature>
<keyword evidence="3" id="KW-1003">Cell membrane</keyword>
<dbReference type="InterPro" id="IPR005829">
    <property type="entry name" value="Sugar_transporter_CS"/>
</dbReference>
<evidence type="ECO:0000256" key="1">
    <source>
        <dbReference type="ARBA" id="ARBA00004651"/>
    </source>
</evidence>
<keyword evidence="4 7" id="KW-0812">Transmembrane</keyword>
<feature type="transmembrane region" description="Helical" evidence="7">
    <location>
        <begin position="16"/>
        <end position="37"/>
    </location>
</feature>
<feature type="transmembrane region" description="Helical" evidence="7">
    <location>
        <begin position="171"/>
        <end position="190"/>
    </location>
</feature>
<keyword evidence="5 7" id="KW-1133">Transmembrane helix</keyword>
<dbReference type="PANTHER" id="PTHR23517">
    <property type="entry name" value="RESISTANCE PROTEIN MDTM, PUTATIVE-RELATED-RELATED"/>
    <property type="match status" value="1"/>
</dbReference>
<evidence type="ECO:0000259" key="8">
    <source>
        <dbReference type="PROSITE" id="PS50850"/>
    </source>
</evidence>
<evidence type="ECO:0000256" key="2">
    <source>
        <dbReference type="ARBA" id="ARBA00022448"/>
    </source>
</evidence>
<protein>
    <submittedName>
        <fullName evidence="9">MFS transporter</fullName>
    </submittedName>
</protein>
<feature type="transmembrane region" description="Helical" evidence="7">
    <location>
        <begin position="49"/>
        <end position="69"/>
    </location>
</feature>
<evidence type="ECO:0000256" key="7">
    <source>
        <dbReference type="SAM" id="Phobius"/>
    </source>
</evidence>
<dbReference type="Gene3D" id="1.20.1250.20">
    <property type="entry name" value="MFS general substrate transporter like domains"/>
    <property type="match status" value="1"/>
</dbReference>
<dbReference type="InterPro" id="IPR036259">
    <property type="entry name" value="MFS_trans_sf"/>
</dbReference>
<dbReference type="InterPro" id="IPR011701">
    <property type="entry name" value="MFS"/>
</dbReference>
<dbReference type="Proteomes" id="UP000704467">
    <property type="component" value="Unassembled WGS sequence"/>
</dbReference>
<feature type="transmembrane region" description="Helical" evidence="7">
    <location>
        <begin position="282"/>
        <end position="301"/>
    </location>
</feature>
<feature type="transmembrane region" description="Helical" evidence="7">
    <location>
        <begin position="217"/>
        <end position="237"/>
    </location>
</feature>
<comment type="subcellular location">
    <subcellularLocation>
        <location evidence="1">Cell membrane</location>
        <topology evidence="1">Multi-pass membrane protein</topology>
    </subcellularLocation>
</comment>
<gene>
    <name evidence="9" type="ORF">HED55_25195</name>
</gene>
<reference evidence="9 10" key="1">
    <citation type="submission" date="2020-03" db="EMBL/GenBank/DDBJ databases">
        <title>Whole genome sequencing of clinical and environmental type strains of Ochrobactrum.</title>
        <authorList>
            <person name="Dharne M."/>
        </authorList>
    </citation>
    <scope>NUCLEOTIDE SEQUENCE [LARGE SCALE GENOMIC DNA]</scope>
    <source>
        <strain evidence="9 10">CIP 109452</strain>
    </source>
</reference>
<dbReference type="InterPro" id="IPR050171">
    <property type="entry name" value="MFS_Transporters"/>
</dbReference>
<accession>A0ABX1DQP6</accession>
<organism evidence="9 10">
    <name type="scientific">Brucella haematophila</name>
    <dbReference type="NCBI Taxonomy" id="419474"/>
    <lineage>
        <taxon>Bacteria</taxon>
        <taxon>Pseudomonadati</taxon>
        <taxon>Pseudomonadota</taxon>
        <taxon>Alphaproteobacteria</taxon>
        <taxon>Hyphomicrobiales</taxon>
        <taxon>Brucellaceae</taxon>
        <taxon>Brucella/Ochrobactrum group</taxon>
        <taxon>Brucella</taxon>
    </lineage>
</organism>
<dbReference type="PANTHER" id="PTHR23517:SF13">
    <property type="entry name" value="MAJOR FACILITATOR SUPERFAMILY MFS_1"/>
    <property type="match status" value="1"/>
</dbReference>
<evidence type="ECO:0000256" key="4">
    <source>
        <dbReference type="ARBA" id="ARBA00022692"/>
    </source>
</evidence>
<dbReference type="PROSITE" id="PS00216">
    <property type="entry name" value="SUGAR_TRANSPORT_1"/>
    <property type="match status" value="1"/>
</dbReference>
<evidence type="ECO:0000313" key="10">
    <source>
        <dbReference type="Proteomes" id="UP000704467"/>
    </source>
</evidence>
<keyword evidence="6 7" id="KW-0472">Membrane</keyword>
<dbReference type="InterPro" id="IPR020846">
    <property type="entry name" value="MFS_dom"/>
</dbReference>
<feature type="transmembrane region" description="Helical" evidence="7">
    <location>
        <begin position="81"/>
        <end position="100"/>
    </location>
</feature>
<feature type="transmembrane region" description="Helical" evidence="7">
    <location>
        <begin position="342"/>
        <end position="368"/>
    </location>
</feature>
<keyword evidence="2" id="KW-0813">Transport</keyword>
<evidence type="ECO:0000256" key="5">
    <source>
        <dbReference type="ARBA" id="ARBA00022989"/>
    </source>
</evidence>